<feature type="transmembrane region" description="Helical" evidence="1">
    <location>
        <begin position="41"/>
        <end position="59"/>
    </location>
</feature>
<proteinExistence type="predicted"/>
<evidence type="ECO:0000313" key="2">
    <source>
        <dbReference type="EMBL" id="VVO15896.1"/>
    </source>
</evidence>
<keyword evidence="1" id="KW-0812">Transmembrane</keyword>
<accession>A0A5E7DG17</accession>
<gene>
    <name evidence="2" type="ORF">PS691_03792</name>
</gene>
<sequence length="240" mass="26817">MNIPLKMTNPMTIIALFAALTEASAAVSLPFLDDGDRDIYVWFLISFPFSLVVFFFMTLNFNYKALYSPADFAKGKHFLQLINEAVRQKGARLSPPSPEPIEQDNDSATLEKDLNPCQPQSFTMRHASSDNAQAPPAFINLLAKPGMQQSFQLHHILHGLHIIDTRRIETRKGFELLVSEVAQAFNNPPDANDLIIFLANQKSLKLINQSTLDKLNSAKSNRSYMIYNLGTLTLTLTSAS</sequence>
<protein>
    <submittedName>
        <fullName evidence="2">Uncharacterized protein</fullName>
    </submittedName>
</protein>
<keyword evidence="1" id="KW-0472">Membrane</keyword>
<organism evidence="2 3">
    <name type="scientific">Pseudomonas fluorescens</name>
    <dbReference type="NCBI Taxonomy" id="294"/>
    <lineage>
        <taxon>Bacteria</taxon>
        <taxon>Pseudomonadati</taxon>
        <taxon>Pseudomonadota</taxon>
        <taxon>Gammaproteobacteria</taxon>
        <taxon>Pseudomonadales</taxon>
        <taxon>Pseudomonadaceae</taxon>
        <taxon>Pseudomonas</taxon>
    </lineage>
</organism>
<dbReference type="Proteomes" id="UP000337909">
    <property type="component" value="Unassembled WGS sequence"/>
</dbReference>
<dbReference type="AlphaFoldDB" id="A0A5E7DG17"/>
<dbReference type="EMBL" id="CABVHQ010000040">
    <property type="protein sequence ID" value="VVO15896.1"/>
    <property type="molecule type" value="Genomic_DNA"/>
</dbReference>
<reference evidence="2 3" key="1">
    <citation type="submission" date="2019-09" db="EMBL/GenBank/DDBJ databases">
        <authorList>
            <person name="Chandra G."/>
            <person name="Truman W A."/>
        </authorList>
    </citation>
    <scope>NUCLEOTIDE SEQUENCE [LARGE SCALE GENOMIC DNA]</scope>
    <source>
        <strain evidence="2">PS691</strain>
    </source>
</reference>
<keyword evidence="1" id="KW-1133">Transmembrane helix</keyword>
<evidence type="ECO:0000256" key="1">
    <source>
        <dbReference type="SAM" id="Phobius"/>
    </source>
</evidence>
<name>A0A5E7DG17_PSEFL</name>
<evidence type="ECO:0000313" key="3">
    <source>
        <dbReference type="Proteomes" id="UP000337909"/>
    </source>
</evidence>